<keyword evidence="4" id="KW-0206">Cytoskeleton</keyword>
<evidence type="ECO:0000256" key="2">
    <source>
        <dbReference type="ARBA" id="ARBA00005885"/>
    </source>
</evidence>
<gene>
    <name evidence="7" type="ORF">QCA50_002305</name>
</gene>
<feature type="region of interest" description="Disordered" evidence="5">
    <location>
        <begin position="160"/>
        <end position="199"/>
    </location>
</feature>
<dbReference type="GO" id="GO:0005874">
    <property type="term" value="C:microtubule"/>
    <property type="evidence" value="ECO:0007669"/>
    <property type="project" value="InterPro"/>
</dbReference>
<evidence type="ECO:0000259" key="6">
    <source>
        <dbReference type="Pfam" id="PF06886"/>
    </source>
</evidence>
<feature type="region of interest" description="Disordered" evidence="5">
    <location>
        <begin position="302"/>
        <end position="380"/>
    </location>
</feature>
<feature type="compositionally biased region" description="Polar residues" evidence="5">
    <location>
        <begin position="591"/>
        <end position="631"/>
    </location>
</feature>
<feature type="compositionally biased region" description="Basic and acidic residues" evidence="5">
    <location>
        <begin position="422"/>
        <end position="433"/>
    </location>
</feature>
<dbReference type="EMBL" id="JASBNA010000002">
    <property type="protein sequence ID" value="KAK7695115.1"/>
    <property type="molecule type" value="Genomic_DNA"/>
</dbReference>
<name>A0AAW0GPJ0_9APHY</name>
<dbReference type="InterPro" id="IPR009675">
    <property type="entry name" value="TPX2_fam"/>
</dbReference>
<protein>
    <recommendedName>
        <fullName evidence="6">TPX2 C-terminal domain-containing protein</fullName>
    </recommendedName>
</protein>
<keyword evidence="8" id="KW-1185">Reference proteome</keyword>
<feature type="domain" description="TPX2 C-terminal" evidence="6">
    <location>
        <begin position="804"/>
        <end position="874"/>
    </location>
</feature>
<reference evidence="7 8" key="1">
    <citation type="submission" date="2022-09" db="EMBL/GenBank/DDBJ databases">
        <authorList>
            <person name="Palmer J.M."/>
        </authorList>
    </citation>
    <scope>NUCLEOTIDE SEQUENCE [LARGE SCALE GENOMIC DNA]</scope>
    <source>
        <strain evidence="7 8">DSM 7382</strain>
    </source>
</reference>
<feature type="region of interest" description="Disordered" evidence="5">
    <location>
        <begin position="78"/>
        <end position="100"/>
    </location>
</feature>
<comment type="similarity">
    <text evidence="2">Belongs to the TPX2 family.</text>
</comment>
<evidence type="ECO:0000313" key="8">
    <source>
        <dbReference type="Proteomes" id="UP001385951"/>
    </source>
</evidence>
<dbReference type="PANTHER" id="PTHR14326">
    <property type="entry name" value="TARGETING PROTEIN FOR XKLP2"/>
    <property type="match status" value="1"/>
</dbReference>
<dbReference type="Proteomes" id="UP001385951">
    <property type="component" value="Unassembled WGS sequence"/>
</dbReference>
<evidence type="ECO:0000256" key="5">
    <source>
        <dbReference type="SAM" id="MobiDB-lite"/>
    </source>
</evidence>
<feature type="region of interest" description="Disordered" evidence="5">
    <location>
        <begin position="481"/>
        <end position="777"/>
    </location>
</feature>
<evidence type="ECO:0000256" key="3">
    <source>
        <dbReference type="ARBA" id="ARBA00022490"/>
    </source>
</evidence>
<evidence type="ECO:0000313" key="7">
    <source>
        <dbReference type="EMBL" id="KAK7695115.1"/>
    </source>
</evidence>
<accession>A0AAW0GPJ0</accession>
<dbReference type="AlphaFoldDB" id="A0AAW0GPJ0"/>
<proteinExistence type="inferred from homology"/>
<dbReference type="Pfam" id="PF06886">
    <property type="entry name" value="TPX2"/>
    <property type="match status" value="1"/>
</dbReference>
<feature type="compositionally biased region" description="Polar residues" evidence="5">
    <location>
        <begin position="407"/>
        <end position="419"/>
    </location>
</feature>
<feature type="region of interest" description="Disordered" evidence="5">
    <location>
        <begin position="816"/>
        <end position="884"/>
    </location>
</feature>
<feature type="compositionally biased region" description="Low complexity" evidence="5">
    <location>
        <begin position="167"/>
        <end position="179"/>
    </location>
</feature>
<feature type="compositionally biased region" description="Basic and acidic residues" evidence="5">
    <location>
        <begin position="735"/>
        <end position="756"/>
    </location>
</feature>
<keyword evidence="3" id="KW-0963">Cytoplasm</keyword>
<feature type="compositionally biased region" description="Polar residues" evidence="5">
    <location>
        <begin position="720"/>
        <end position="731"/>
    </location>
</feature>
<comment type="subcellular location">
    <subcellularLocation>
        <location evidence="1">Cytoplasm</location>
        <location evidence="1">Cytoskeleton</location>
    </subcellularLocation>
</comment>
<dbReference type="InterPro" id="IPR027329">
    <property type="entry name" value="TPX2_C"/>
</dbReference>
<feature type="compositionally biased region" description="Basic and acidic residues" evidence="5">
    <location>
        <begin position="764"/>
        <end position="777"/>
    </location>
</feature>
<feature type="compositionally biased region" description="Low complexity" evidence="5">
    <location>
        <begin position="360"/>
        <end position="375"/>
    </location>
</feature>
<organism evidence="7 8">
    <name type="scientific">Cerrena zonata</name>
    <dbReference type="NCBI Taxonomy" id="2478898"/>
    <lineage>
        <taxon>Eukaryota</taxon>
        <taxon>Fungi</taxon>
        <taxon>Dikarya</taxon>
        <taxon>Basidiomycota</taxon>
        <taxon>Agaricomycotina</taxon>
        <taxon>Agaricomycetes</taxon>
        <taxon>Polyporales</taxon>
        <taxon>Cerrenaceae</taxon>
        <taxon>Cerrena</taxon>
    </lineage>
</organism>
<dbReference type="GO" id="GO:0005819">
    <property type="term" value="C:spindle"/>
    <property type="evidence" value="ECO:0007669"/>
    <property type="project" value="InterPro"/>
</dbReference>
<dbReference type="GO" id="GO:0060236">
    <property type="term" value="P:regulation of mitotic spindle organization"/>
    <property type="evidence" value="ECO:0007669"/>
    <property type="project" value="InterPro"/>
</dbReference>
<feature type="region of interest" description="Disordered" evidence="5">
    <location>
        <begin position="407"/>
        <end position="436"/>
    </location>
</feature>
<evidence type="ECO:0000256" key="4">
    <source>
        <dbReference type="ARBA" id="ARBA00023212"/>
    </source>
</evidence>
<feature type="compositionally biased region" description="Basic and acidic residues" evidence="5">
    <location>
        <begin position="816"/>
        <end position="841"/>
    </location>
</feature>
<evidence type="ECO:0000256" key="1">
    <source>
        <dbReference type="ARBA" id="ARBA00004245"/>
    </source>
</evidence>
<feature type="compositionally biased region" description="Polar residues" evidence="5">
    <location>
        <begin position="564"/>
        <end position="582"/>
    </location>
</feature>
<comment type="caution">
    <text evidence="7">The sequence shown here is derived from an EMBL/GenBank/DDBJ whole genome shotgun (WGS) entry which is preliminary data.</text>
</comment>
<sequence>MSMDLSLRHIPDLSDTTMAPDVSDSSFQIPVASSSSSDLLLADDSTDFFKGLNDTFATPSLIPGRVHKQPALTLEELTPRSKSSRSRPIRPFSKPRPVIPSPLKQAVAHDLSAAIEEALSPLKSNELSFAIPRLGAEVNDLLLAETSDFLRSEETEISITEGLPSATTQDTLTLSQLSPAPRPSRRSPTRTPESVPVSLLPVEDASSLVQTTDQVTVSSISNDTTVEIPEFIQEHHDSERHDVPPSQSEDTVLTPPAYTPLLEPIVPLTEAHTTVEKIEHTDPPETGQHAADPAYNSHALKPIAEKAKPKVKPKRTVIEGKISKRVPAKPASTTASRPITKVERKPSSRTQPTRTRKNITSTSEASSSKSQSSTSNKVDHAAAFENAEPSTNSLAATLLSYGLRNQEASEQPVQVQDVTMSDAKDTPSEHVRSDPLPQGIDIVMQTACEPDFSKAETYTAQPNEDNLGIITDETEIQIATADNPCTSPVEPCGLDAVPIPEASNNDLQSIPPVSKVSDTNDASADNAPAGPSSSLHASLKRSASAEPSLDESRRKKAKIVPSAAASTSQKPATRLNTSTTRRGGSKALQRSGVNRNEAPSSSRSTNITKASLRSSHNTTKGSDNARSSQEATARLADSHSSHVRQGKLIDKPRQLTASNPPSDRAKVASLGTAGRSGDQQRGSLGIERGGLTRSHGTLNTLSSSDSSLMQGTKPTHHASSRMNASGSSKQLTKPVEFHFQSDARIEARKSELDDQARASQRRSVRGDKDGRHHPIPDFKAIHAAQEADLAARREQIVPIVPVPIEFHTDLRAEERQKYEAARREREEEAERQAEERRRLQALEEEQEVRELRKRAIPKANPIPDWYADAPKRNKDSRLGTSVSK</sequence>
<dbReference type="PANTHER" id="PTHR14326:SF44">
    <property type="entry name" value="TARGETING PROTEIN FOR XKLP2"/>
    <property type="match status" value="1"/>
</dbReference>